<evidence type="ECO:0000256" key="6">
    <source>
        <dbReference type="ARBA" id="ARBA00023136"/>
    </source>
</evidence>
<evidence type="ECO:0000256" key="7">
    <source>
        <dbReference type="PROSITE-ProRule" id="PRU00023"/>
    </source>
</evidence>
<evidence type="ECO:0000256" key="1">
    <source>
        <dbReference type="ARBA" id="ARBA00004141"/>
    </source>
</evidence>
<keyword evidence="3" id="KW-0677">Repeat</keyword>
<evidence type="ECO:0000256" key="8">
    <source>
        <dbReference type="SAM" id="Phobius"/>
    </source>
</evidence>
<gene>
    <name evidence="10" type="ORF">SVIM_LOCUS98922</name>
</gene>
<dbReference type="PANTHER" id="PTHR24186:SF53">
    <property type="entry name" value="PGG DOMAIN-CONTAINING PROTEIN"/>
    <property type="match status" value="1"/>
</dbReference>
<feature type="repeat" description="ANK" evidence="7">
    <location>
        <begin position="91"/>
        <end position="123"/>
    </location>
</feature>
<dbReference type="InterPro" id="IPR036770">
    <property type="entry name" value="Ankyrin_rpt-contain_sf"/>
</dbReference>
<feature type="transmembrane region" description="Helical" evidence="8">
    <location>
        <begin position="538"/>
        <end position="562"/>
    </location>
</feature>
<sequence>MNPILYEAAAAGDIDPFEIYQTSLDRLLTPDESTILHVYLRNQRRKPTPTGFVDKILERCSRNQRREPESTDFVDRILERCPPLLLQTNKKEETPLHLAAKFGHSNVVKVLIDRAKALPADPESGVTAAKMMLRMTNGEGDTALHEAARNGRGHVVEILTKEDPDFSYSANVHGETPLYIAASFGRTPEKDKVIDEILSKCISVDYGGPNGRTALHAAITTEDDETTRKILEKEKKLIRTTDENGWSPLHYAAYFYGISTVKALLECDASAAYIAEKEKKRTVVHIAASQGNVVVMEKIVSRCPACYDLVDSRGWNALHYVVASQSSSVFEECLRRIPELERLKTEKDDKGNTPFHLIAALTHKQEEWNEVYPYKESGIYGLNKKGLSIANIRSGDFGEIQEEIIKSLEDIGSGPFGFGPFLSPYRRDETEERVKIKQIMKNIEETLNKAREPHLVVAALIATVTFAAAFTLPGGYKSDQGTAILVKKAAFIVFVISDAISMVLSISAVFIHFLLVIYQDSPEGTTQADKTTMNLFELATLLTMIGMGTMIIAFITGTYAVLEPVLGLAISICLIGLSFFLLACGIIYKVFRRYI</sequence>
<feature type="transmembrane region" description="Helical" evidence="8">
    <location>
        <begin position="568"/>
        <end position="591"/>
    </location>
</feature>
<dbReference type="SUPFAM" id="SSF48403">
    <property type="entry name" value="Ankyrin repeat"/>
    <property type="match status" value="1"/>
</dbReference>
<dbReference type="Gene3D" id="1.25.40.20">
    <property type="entry name" value="Ankyrin repeat-containing domain"/>
    <property type="match status" value="2"/>
</dbReference>
<dbReference type="Pfam" id="PF12796">
    <property type="entry name" value="Ank_2"/>
    <property type="match status" value="2"/>
</dbReference>
<dbReference type="PROSITE" id="PS50088">
    <property type="entry name" value="ANK_REPEAT"/>
    <property type="match status" value="2"/>
</dbReference>
<evidence type="ECO:0000313" key="10">
    <source>
        <dbReference type="EMBL" id="VFU28856.1"/>
    </source>
</evidence>
<keyword evidence="2 8" id="KW-0812">Transmembrane</keyword>
<reference evidence="10" key="1">
    <citation type="submission" date="2019-03" db="EMBL/GenBank/DDBJ databases">
        <authorList>
            <person name="Mank J."/>
            <person name="Almeida P."/>
        </authorList>
    </citation>
    <scope>NUCLEOTIDE SEQUENCE</scope>
    <source>
        <strain evidence="10">78183</strain>
    </source>
</reference>
<dbReference type="EMBL" id="CAADRP010000458">
    <property type="protein sequence ID" value="VFU28856.1"/>
    <property type="molecule type" value="Genomic_DNA"/>
</dbReference>
<dbReference type="PROSITE" id="PS50297">
    <property type="entry name" value="ANK_REP_REGION"/>
    <property type="match status" value="2"/>
</dbReference>
<feature type="domain" description="PGG" evidence="9">
    <location>
        <begin position="445"/>
        <end position="561"/>
    </location>
</feature>
<dbReference type="GO" id="GO:0005886">
    <property type="term" value="C:plasma membrane"/>
    <property type="evidence" value="ECO:0007669"/>
    <property type="project" value="TreeGrafter"/>
</dbReference>
<feature type="repeat" description="ANK" evidence="7">
    <location>
        <begin position="139"/>
        <end position="171"/>
    </location>
</feature>
<dbReference type="InterPro" id="IPR026961">
    <property type="entry name" value="PGG_dom"/>
</dbReference>
<organism evidence="10">
    <name type="scientific">Salix viminalis</name>
    <name type="common">Common osier</name>
    <name type="synonym">Basket willow</name>
    <dbReference type="NCBI Taxonomy" id="40686"/>
    <lineage>
        <taxon>Eukaryota</taxon>
        <taxon>Viridiplantae</taxon>
        <taxon>Streptophyta</taxon>
        <taxon>Embryophyta</taxon>
        <taxon>Tracheophyta</taxon>
        <taxon>Spermatophyta</taxon>
        <taxon>Magnoliopsida</taxon>
        <taxon>eudicotyledons</taxon>
        <taxon>Gunneridae</taxon>
        <taxon>Pentapetalae</taxon>
        <taxon>rosids</taxon>
        <taxon>fabids</taxon>
        <taxon>Malpighiales</taxon>
        <taxon>Salicaceae</taxon>
        <taxon>Saliceae</taxon>
        <taxon>Salix</taxon>
    </lineage>
</organism>
<comment type="subcellular location">
    <subcellularLocation>
        <location evidence="1">Membrane</location>
        <topology evidence="1">Multi-pass membrane protein</topology>
    </subcellularLocation>
</comment>
<evidence type="ECO:0000256" key="5">
    <source>
        <dbReference type="ARBA" id="ARBA00023043"/>
    </source>
</evidence>
<proteinExistence type="predicted"/>
<keyword evidence="5 7" id="KW-0040">ANK repeat</keyword>
<dbReference type="AlphaFoldDB" id="A0A6N2L0D6"/>
<dbReference type="Pfam" id="PF00023">
    <property type="entry name" value="Ank"/>
    <property type="match status" value="1"/>
</dbReference>
<dbReference type="Pfam" id="PF13962">
    <property type="entry name" value="PGG"/>
    <property type="match status" value="1"/>
</dbReference>
<evidence type="ECO:0000256" key="2">
    <source>
        <dbReference type="ARBA" id="ARBA00022692"/>
    </source>
</evidence>
<dbReference type="PANTHER" id="PTHR24186">
    <property type="entry name" value="PROTEIN PHOSPHATASE 1 REGULATORY SUBUNIT"/>
    <property type="match status" value="1"/>
</dbReference>
<name>A0A6N2L0D6_SALVM</name>
<evidence type="ECO:0000256" key="4">
    <source>
        <dbReference type="ARBA" id="ARBA00022989"/>
    </source>
</evidence>
<feature type="transmembrane region" description="Helical" evidence="8">
    <location>
        <begin position="492"/>
        <end position="517"/>
    </location>
</feature>
<feature type="transmembrane region" description="Helical" evidence="8">
    <location>
        <begin position="455"/>
        <end position="472"/>
    </location>
</feature>
<evidence type="ECO:0000256" key="3">
    <source>
        <dbReference type="ARBA" id="ARBA00022737"/>
    </source>
</evidence>
<keyword evidence="6 8" id="KW-0472">Membrane</keyword>
<dbReference type="SMART" id="SM00248">
    <property type="entry name" value="ANK"/>
    <property type="match status" value="7"/>
</dbReference>
<dbReference type="InterPro" id="IPR002110">
    <property type="entry name" value="Ankyrin_rpt"/>
</dbReference>
<accession>A0A6N2L0D6</accession>
<evidence type="ECO:0000259" key="9">
    <source>
        <dbReference type="Pfam" id="PF13962"/>
    </source>
</evidence>
<protein>
    <recommendedName>
        <fullName evidence="9">PGG domain-containing protein</fullName>
    </recommendedName>
</protein>
<keyword evidence="4 8" id="KW-1133">Transmembrane helix</keyword>